<dbReference type="Proteomes" id="UP001177021">
    <property type="component" value="Unassembled WGS sequence"/>
</dbReference>
<organism evidence="1 2">
    <name type="scientific">Trifolium pratense</name>
    <name type="common">Red clover</name>
    <dbReference type="NCBI Taxonomy" id="57577"/>
    <lineage>
        <taxon>Eukaryota</taxon>
        <taxon>Viridiplantae</taxon>
        <taxon>Streptophyta</taxon>
        <taxon>Embryophyta</taxon>
        <taxon>Tracheophyta</taxon>
        <taxon>Spermatophyta</taxon>
        <taxon>Magnoliopsida</taxon>
        <taxon>eudicotyledons</taxon>
        <taxon>Gunneridae</taxon>
        <taxon>Pentapetalae</taxon>
        <taxon>rosids</taxon>
        <taxon>fabids</taxon>
        <taxon>Fabales</taxon>
        <taxon>Fabaceae</taxon>
        <taxon>Papilionoideae</taxon>
        <taxon>50 kb inversion clade</taxon>
        <taxon>NPAAA clade</taxon>
        <taxon>Hologalegina</taxon>
        <taxon>IRL clade</taxon>
        <taxon>Trifolieae</taxon>
        <taxon>Trifolium</taxon>
    </lineage>
</organism>
<accession>A0ACB0JKC0</accession>
<dbReference type="EMBL" id="CASHSV030000098">
    <property type="protein sequence ID" value="CAJ2645558.1"/>
    <property type="molecule type" value="Genomic_DNA"/>
</dbReference>
<keyword evidence="2" id="KW-1185">Reference proteome</keyword>
<name>A0ACB0JKC0_TRIPR</name>
<reference evidence="1" key="1">
    <citation type="submission" date="2023-10" db="EMBL/GenBank/DDBJ databases">
        <authorList>
            <person name="Rodriguez Cubillos JULIANA M."/>
            <person name="De Vega J."/>
        </authorList>
    </citation>
    <scope>NUCLEOTIDE SEQUENCE</scope>
</reference>
<gene>
    <name evidence="1" type="ORF">MILVUS5_LOCUS14434</name>
</gene>
<proteinExistence type="predicted"/>
<comment type="caution">
    <text evidence="1">The sequence shown here is derived from an EMBL/GenBank/DDBJ whole genome shotgun (WGS) entry which is preliminary data.</text>
</comment>
<protein>
    <submittedName>
        <fullName evidence="1">Uncharacterized protein</fullName>
    </submittedName>
</protein>
<evidence type="ECO:0000313" key="2">
    <source>
        <dbReference type="Proteomes" id="UP001177021"/>
    </source>
</evidence>
<evidence type="ECO:0000313" key="1">
    <source>
        <dbReference type="EMBL" id="CAJ2645558.1"/>
    </source>
</evidence>
<sequence length="372" mass="43099">MAPAELKELKEQLQDLLNKGFIRPSCSPWGAPVLFVKKKDGSLRLCVDYRQLNNVTVKNKYPLPRIDDLFDQLQGSQCFSKIDLRSGYHQLKIKGEDISKTAFRTRYGHYEFLVMSFGLTNAPAAFMDMMNRIFKPFLDQFVVVFIDDILVYSKSKEEHEQHLRLTLQTLREHKLYAKFSKCEFWIDSVAFLGHVVSKDGVSVDPQKVEAIQNWPRPTSVTEIRSFLGLAGYYRRFIKDFSKIAAPLTRLTQKHVVFKWDELCENSFQQLKDRLTSAPVLSLPSSGGGYVVYCDASRIGLGCVLMQHGKVIAYASRQLKRHEQNYPTHDLEMAAVIFALKIWRHYLYGETCEIYTDHKSLKYIFQQKDLNLR</sequence>